<accession>A0ABN2XS52</accession>
<protein>
    <recommendedName>
        <fullName evidence="3">Class I SAM-dependent methyltransferase</fullName>
    </recommendedName>
</protein>
<evidence type="ECO:0000313" key="2">
    <source>
        <dbReference type="Proteomes" id="UP001500166"/>
    </source>
</evidence>
<organism evidence="1 2">
    <name type="scientific">Kocuria atrinae</name>
    <dbReference type="NCBI Taxonomy" id="592377"/>
    <lineage>
        <taxon>Bacteria</taxon>
        <taxon>Bacillati</taxon>
        <taxon>Actinomycetota</taxon>
        <taxon>Actinomycetes</taxon>
        <taxon>Micrococcales</taxon>
        <taxon>Micrococcaceae</taxon>
        <taxon>Kocuria</taxon>
    </lineage>
</organism>
<dbReference type="Proteomes" id="UP001500166">
    <property type="component" value="Unassembled WGS sequence"/>
</dbReference>
<evidence type="ECO:0000313" key="1">
    <source>
        <dbReference type="EMBL" id="GAA2116396.1"/>
    </source>
</evidence>
<evidence type="ECO:0008006" key="3">
    <source>
        <dbReference type="Google" id="ProtNLM"/>
    </source>
</evidence>
<keyword evidence="2" id="KW-1185">Reference proteome</keyword>
<dbReference type="Gene3D" id="3.40.50.150">
    <property type="entry name" value="Vaccinia Virus protein VP39"/>
    <property type="match status" value="1"/>
</dbReference>
<gene>
    <name evidence="1" type="ORF">GCM10009824_15060</name>
</gene>
<dbReference type="RefSeq" id="WP_344224382.1">
    <property type="nucleotide sequence ID" value="NZ_BAAAQA010000015.1"/>
</dbReference>
<dbReference type="Pfam" id="PF13578">
    <property type="entry name" value="Methyltransf_24"/>
    <property type="match status" value="1"/>
</dbReference>
<dbReference type="SUPFAM" id="SSF53335">
    <property type="entry name" value="S-adenosyl-L-methionine-dependent methyltransferases"/>
    <property type="match status" value="1"/>
</dbReference>
<sequence length="229" mass="26041">MLTPDQSKQFELIPYRFRKSNEYIAAEADAIGFLRNVLPKIRYFPPAGGWGLDYQAIAVLVDFVRNSLEPPTILELGSGISTLWIRAALKEYNPHGRIISMEEDEKFLSEMEAKIEYYSLTNFGSLLHSPLADMTISNTNYNWYDSSVLPHELSINALLIDGPITGGTSRDRYPAVPRLFSRLEPESIVIFDDTNRAIEKEISNEWLRDFEGLSLLFSLHGSTVYIKRG</sequence>
<proteinExistence type="predicted"/>
<reference evidence="1 2" key="1">
    <citation type="journal article" date="2019" name="Int. J. Syst. Evol. Microbiol.">
        <title>The Global Catalogue of Microorganisms (GCM) 10K type strain sequencing project: providing services to taxonomists for standard genome sequencing and annotation.</title>
        <authorList>
            <consortium name="The Broad Institute Genomics Platform"/>
            <consortium name="The Broad Institute Genome Sequencing Center for Infectious Disease"/>
            <person name="Wu L."/>
            <person name="Ma J."/>
        </authorList>
    </citation>
    <scope>NUCLEOTIDE SEQUENCE [LARGE SCALE GENOMIC DNA]</scope>
    <source>
        <strain evidence="1 2">JCM 15914</strain>
    </source>
</reference>
<dbReference type="EMBL" id="BAAAQA010000015">
    <property type="protein sequence ID" value="GAA2116396.1"/>
    <property type="molecule type" value="Genomic_DNA"/>
</dbReference>
<comment type="caution">
    <text evidence="1">The sequence shown here is derived from an EMBL/GenBank/DDBJ whole genome shotgun (WGS) entry which is preliminary data.</text>
</comment>
<dbReference type="InterPro" id="IPR029063">
    <property type="entry name" value="SAM-dependent_MTases_sf"/>
</dbReference>
<name>A0ABN2XS52_9MICC</name>